<dbReference type="EMBL" id="JARDXE010000023">
    <property type="protein sequence ID" value="MDE8649035.1"/>
    <property type="molecule type" value="Genomic_DNA"/>
</dbReference>
<protein>
    <submittedName>
        <fullName evidence="1">Uncharacterized protein</fullName>
    </submittedName>
</protein>
<organism evidence="1 2">
    <name type="scientific">Rhodococcus qingshengii</name>
    <dbReference type="NCBI Taxonomy" id="334542"/>
    <lineage>
        <taxon>Bacteria</taxon>
        <taxon>Bacillati</taxon>
        <taxon>Actinomycetota</taxon>
        <taxon>Actinomycetes</taxon>
        <taxon>Mycobacteriales</taxon>
        <taxon>Nocardiaceae</taxon>
        <taxon>Rhodococcus</taxon>
        <taxon>Rhodococcus erythropolis group</taxon>
    </lineage>
</organism>
<gene>
    <name evidence="1" type="ORF">PXH69_29090</name>
</gene>
<name>A0AAW6LVR3_RHOSG</name>
<reference evidence="1" key="1">
    <citation type="submission" date="2023-02" db="EMBL/GenBank/DDBJ databases">
        <title>A novel hydrolase synthesized by Rhodococcus erythropolis HQ is responsible for the detoxification of Zearalenone.</title>
        <authorList>
            <person name="Hu J."/>
            <person name="Xu J."/>
        </authorList>
    </citation>
    <scope>NUCLEOTIDE SEQUENCE</scope>
    <source>
        <strain evidence="1">HQ</strain>
    </source>
</reference>
<evidence type="ECO:0000313" key="1">
    <source>
        <dbReference type="EMBL" id="MDE8649035.1"/>
    </source>
</evidence>
<accession>A0AAW6LVR3</accession>
<dbReference type="RefSeq" id="WP_275232743.1">
    <property type="nucleotide sequence ID" value="NZ_JARDXE010000023.1"/>
</dbReference>
<dbReference type="AlphaFoldDB" id="A0AAW6LVR3"/>
<dbReference type="Proteomes" id="UP001217325">
    <property type="component" value="Unassembled WGS sequence"/>
</dbReference>
<proteinExistence type="predicted"/>
<comment type="caution">
    <text evidence="1">The sequence shown here is derived from an EMBL/GenBank/DDBJ whole genome shotgun (WGS) entry which is preliminary data.</text>
</comment>
<sequence>MPLSAQEIAWITGHPAVEAKESHRGRLHAHVLARLDSTSELLTGHLTTYARFATIVAADDDWPFMVRVLRQCRMTADELTTPNGIDAFHLEPPRTGRPAWDAVLAGVAEMTGVDRVSDPHILDWCRDQDRFLPTLFDPLDTGRYFWLDYLRTPIQLRERNVVLAAGNLEGR</sequence>
<evidence type="ECO:0000313" key="2">
    <source>
        <dbReference type="Proteomes" id="UP001217325"/>
    </source>
</evidence>